<organism evidence="1 2">
    <name type="scientific">Racocetra fulgida</name>
    <dbReference type="NCBI Taxonomy" id="60492"/>
    <lineage>
        <taxon>Eukaryota</taxon>
        <taxon>Fungi</taxon>
        <taxon>Fungi incertae sedis</taxon>
        <taxon>Mucoromycota</taxon>
        <taxon>Glomeromycotina</taxon>
        <taxon>Glomeromycetes</taxon>
        <taxon>Diversisporales</taxon>
        <taxon>Gigasporaceae</taxon>
        <taxon>Racocetra</taxon>
    </lineage>
</organism>
<protein>
    <submittedName>
        <fullName evidence="1">915_t:CDS:1</fullName>
    </submittedName>
</protein>
<accession>A0A9N9JI43</accession>
<comment type="caution">
    <text evidence="1">The sequence shown here is derived from an EMBL/GenBank/DDBJ whole genome shotgun (WGS) entry which is preliminary data.</text>
</comment>
<reference evidence="1" key="1">
    <citation type="submission" date="2021-06" db="EMBL/GenBank/DDBJ databases">
        <authorList>
            <person name="Kallberg Y."/>
            <person name="Tangrot J."/>
            <person name="Rosling A."/>
        </authorList>
    </citation>
    <scope>NUCLEOTIDE SEQUENCE</scope>
    <source>
        <strain evidence="1">IN212</strain>
    </source>
</reference>
<sequence>AHSAMKHTLESSGSLTKAFNFLDRWLHLHHEESLLQYENESICINPLLIQDDKERLGPLLEKLYMIETQYISFLDEQQKSTLLDKLDDVLSILVDKLSNIKVPEGIKGEGRPSGTKRLSTALE</sequence>
<dbReference type="AlphaFoldDB" id="A0A9N9JI43"/>
<dbReference type="EMBL" id="CAJVPZ010054889">
    <property type="protein sequence ID" value="CAG8783692.1"/>
    <property type="molecule type" value="Genomic_DNA"/>
</dbReference>
<feature type="non-terminal residue" evidence="1">
    <location>
        <position position="123"/>
    </location>
</feature>
<evidence type="ECO:0000313" key="2">
    <source>
        <dbReference type="Proteomes" id="UP000789396"/>
    </source>
</evidence>
<evidence type="ECO:0000313" key="1">
    <source>
        <dbReference type="EMBL" id="CAG8783692.1"/>
    </source>
</evidence>
<gene>
    <name evidence="1" type="ORF">RFULGI_LOCUS16050</name>
</gene>
<dbReference type="OrthoDB" id="2404523at2759"/>
<keyword evidence="2" id="KW-1185">Reference proteome</keyword>
<feature type="non-terminal residue" evidence="1">
    <location>
        <position position="1"/>
    </location>
</feature>
<dbReference type="Proteomes" id="UP000789396">
    <property type="component" value="Unassembled WGS sequence"/>
</dbReference>
<proteinExistence type="predicted"/>
<name>A0A9N9JI43_9GLOM</name>